<gene>
    <name evidence="2" type="ORF">KI387_035014</name>
</gene>
<feature type="compositionally biased region" description="Acidic residues" evidence="1">
    <location>
        <begin position="80"/>
        <end position="94"/>
    </location>
</feature>
<feature type="region of interest" description="Disordered" evidence="1">
    <location>
        <begin position="1"/>
        <end position="24"/>
    </location>
</feature>
<accession>A0AA38BZJ1</accession>
<name>A0AA38BZJ1_TAXCH</name>
<protein>
    <submittedName>
        <fullName evidence="2">Uncharacterized protein</fullName>
    </submittedName>
</protein>
<dbReference type="EMBL" id="JAHRHJ020003813">
    <property type="protein sequence ID" value="KAH9290897.1"/>
    <property type="molecule type" value="Genomic_DNA"/>
</dbReference>
<evidence type="ECO:0000313" key="3">
    <source>
        <dbReference type="Proteomes" id="UP000824469"/>
    </source>
</evidence>
<evidence type="ECO:0000313" key="2">
    <source>
        <dbReference type="EMBL" id="KAH9290897.1"/>
    </source>
</evidence>
<feature type="compositionally biased region" description="Basic and acidic residues" evidence="1">
    <location>
        <begin position="48"/>
        <end position="63"/>
    </location>
</feature>
<feature type="compositionally biased region" description="Basic and acidic residues" evidence="1">
    <location>
        <begin position="1"/>
        <end position="13"/>
    </location>
</feature>
<dbReference type="Proteomes" id="UP000824469">
    <property type="component" value="Unassembled WGS sequence"/>
</dbReference>
<dbReference type="AlphaFoldDB" id="A0AA38BZJ1"/>
<evidence type="ECO:0000256" key="1">
    <source>
        <dbReference type="SAM" id="MobiDB-lite"/>
    </source>
</evidence>
<sequence length="94" mass="11004">MSNKEVSQRESHLNRNRNHITRAPQIISLEDPLVNVICRTKEDEEEFIEPKQESEEKPVLEIKEVEDDAQIRFLDYSKGEEEDDDDDNDAPSFS</sequence>
<proteinExistence type="predicted"/>
<reference evidence="2 3" key="1">
    <citation type="journal article" date="2021" name="Nat. Plants">
        <title>The Taxus genome provides insights into paclitaxel biosynthesis.</title>
        <authorList>
            <person name="Xiong X."/>
            <person name="Gou J."/>
            <person name="Liao Q."/>
            <person name="Li Y."/>
            <person name="Zhou Q."/>
            <person name="Bi G."/>
            <person name="Li C."/>
            <person name="Du R."/>
            <person name="Wang X."/>
            <person name="Sun T."/>
            <person name="Guo L."/>
            <person name="Liang H."/>
            <person name="Lu P."/>
            <person name="Wu Y."/>
            <person name="Zhang Z."/>
            <person name="Ro D.K."/>
            <person name="Shang Y."/>
            <person name="Huang S."/>
            <person name="Yan J."/>
        </authorList>
    </citation>
    <scope>NUCLEOTIDE SEQUENCE [LARGE SCALE GENOMIC DNA]</scope>
    <source>
        <strain evidence="2">Ta-2019</strain>
    </source>
</reference>
<feature type="region of interest" description="Disordered" evidence="1">
    <location>
        <begin position="43"/>
        <end position="94"/>
    </location>
</feature>
<keyword evidence="3" id="KW-1185">Reference proteome</keyword>
<feature type="non-terminal residue" evidence="2">
    <location>
        <position position="94"/>
    </location>
</feature>
<organism evidence="2 3">
    <name type="scientific">Taxus chinensis</name>
    <name type="common">Chinese yew</name>
    <name type="synonym">Taxus wallichiana var. chinensis</name>
    <dbReference type="NCBI Taxonomy" id="29808"/>
    <lineage>
        <taxon>Eukaryota</taxon>
        <taxon>Viridiplantae</taxon>
        <taxon>Streptophyta</taxon>
        <taxon>Embryophyta</taxon>
        <taxon>Tracheophyta</taxon>
        <taxon>Spermatophyta</taxon>
        <taxon>Pinopsida</taxon>
        <taxon>Pinidae</taxon>
        <taxon>Conifers II</taxon>
        <taxon>Cupressales</taxon>
        <taxon>Taxaceae</taxon>
        <taxon>Taxus</taxon>
    </lineage>
</organism>
<comment type="caution">
    <text evidence="2">The sequence shown here is derived from an EMBL/GenBank/DDBJ whole genome shotgun (WGS) entry which is preliminary data.</text>
</comment>